<dbReference type="GO" id="GO:0016887">
    <property type="term" value="F:ATP hydrolysis activity"/>
    <property type="evidence" value="ECO:0007669"/>
    <property type="project" value="TreeGrafter"/>
</dbReference>
<dbReference type="InterPro" id="IPR007831">
    <property type="entry name" value="T2SS_GspE_N"/>
</dbReference>
<dbReference type="Pfam" id="PF00437">
    <property type="entry name" value="T2SSE"/>
    <property type="match status" value="1"/>
</dbReference>
<feature type="domain" description="Bacterial type II secretion system protein E" evidence="3">
    <location>
        <begin position="580"/>
        <end position="594"/>
    </location>
</feature>
<evidence type="ECO:0000259" key="3">
    <source>
        <dbReference type="PROSITE" id="PS00662"/>
    </source>
</evidence>
<evidence type="ECO:0000313" key="4">
    <source>
        <dbReference type="EMBL" id="VAW86752.1"/>
    </source>
</evidence>
<dbReference type="Gene3D" id="3.30.450.90">
    <property type="match status" value="1"/>
</dbReference>
<protein>
    <submittedName>
        <fullName evidence="4">Type II secretory pathway, ATPase PulE/Tfp pilus assembly pathway, ATPase PilB</fullName>
    </submittedName>
</protein>
<keyword evidence="1" id="KW-0547">Nucleotide-binding</keyword>
<dbReference type="PANTHER" id="PTHR30258">
    <property type="entry name" value="TYPE II SECRETION SYSTEM PROTEIN GSPE-RELATED"/>
    <property type="match status" value="1"/>
</dbReference>
<dbReference type="Gene3D" id="3.40.50.300">
    <property type="entry name" value="P-loop containing nucleotide triphosphate hydrolases"/>
    <property type="match status" value="1"/>
</dbReference>
<dbReference type="CDD" id="cd01129">
    <property type="entry name" value="PulE-GspE-like"/>
    <property type="match status" value="1"/>
</dbReference>
<reference evidence="4" key="1">
    <citation type="submission" date="2018-06" db="EMBL/GenBank/DDBJ databases">
        <authorList>
            <person name="Zhirakovskaya E."/>
        </authorList>
    </citation>
    <scope>NUCLEOTIDE SEQUENCE</scope>
</reference>
<dbReference type="InterPro" id="IPR001482">
    <property type="entry name" value="T2SS/T4SS_dom"/>
</dbReference>
<dbReference type="AlphaFoldDB" id="A0A3B0ZH52"/>
<dbReference type="EMBL" id="UOFO01000099">
    <property type="protein sequence ID" value="VAW86752.1"/>
    <property type="molecule type" value="Genomic_DNA"/>
</dbReference>
<name>A0A3B0ZH52_9ZZZZ</name>
<dbReference type="InterPro" id="IPR027417">
    <property type="entry name" value="P-loop_NTPase"/>
</dbReference>
<dbReference type="PANTHER" id="PTHR30258:SF1">
    <property type="entry name" value="PROTEIN TRANSPORT PROTEIN HOFB HOMOLOG"/>
    <property type="match status" value="1"/>
</dbReference>
<evidence type="ECO:0000256" key="2">
    <source>
        <dbReference type="ARBA" id="ARBA00022840"/>
    </source>
</evidence>
<gene>
    <name evidence="4" type="ORF">MNBD_GAMMA16-818</name>
</gene>
<dbReference type="Gene3D" id="3.30.300.160">
    <property type="entry name" value="Type II secretion system, protein E, N-terminal domain"/>
    <property type="match status" value="1"/>
</dbReference>
<dbReference type="Pfam" id="PF05157">
    <property type="entry name" value="MshEN"/>
    <property type="match status" value="1"/>
</dbReference>
<dbReference type="GO" id="GO:0005886">
    <property type="term" value="C:plasma membrane"/>
    <property type="evidence" value="ECO:0007669"/>
    <property type="project" value="TreeGrafter"/>
</dbReference>
<evidence type="ECO:0000256" key="1">
    <source>
        <dbReference type="ARBA" id="ARBA00022741"/>
    </source>
</evidence>
<dbReference type="GO" id="GO:0005524">
    <property type="term" value="F:ATP binding"/>
    <property type="evidence" value="ECO:0007669"/>
    <property type="project" value="UniProtKB-KW"/>
</dbReference>
<dbReference type="PROSITE" id="PS00662">
    <property type="entry name" value="T2SP_E"/>
    <property type="match status" value="1"/>
</dbReference>
<dbReference type="SUPFAM" id="SSF52540">
    <property type="entry name" value="P-loop containing nucleoside triphosphate hydrolases"/>
    <property type="match status" value="1"/>
</dbReference>
<proteinExistence type="predicted"/>
<organism evidence="4">
    <name type="scientific">hydrothermal vent metagenome</name>
    <dbReference type="NCBI Taxonomy" id="652676"/>
    <lineage>
        <taxon>unclassified sequences</taxon>
        <taxon>metagenomes</taxon>
        <taxon>ecological metagenomes</taxon>
    </lineage>
</organism>
<dbReference type="InterPro" id="IPR037257">
    <property type="entry name" value="T2SS_E_N_sf"/>
</dbReference>
<keyword evidence="2" id="KW-0067">ATP-binding</keyword>
<sequence>MEQKSILPISPVCEDDPESVVNLGELVIVSLRSGANLNGKLSAFDQPNNFVTVALKGKPAPVKIPISAIQMLHLPAPKPMSQGANTEKFNLVFYDDSIIDGDTVGYRVDDKGVYLYPKYMQNKYQHSFVPLESIKECRIGDELLELQAAEAAASIAKTPLTAEQKKQAEIDEILGLTAITNTVDLLAAINRQKSLPHMRLGEILVGEKLVTPEQIEEALEEQKRKKGVPLGEILIKNKIVSTAEIQQSLAKKLGIPFIHLAEFEIGEKEISMVPYNIVEQHTVIPIHVYKDKLIVALENPMNWEALDELRFTTNKYVEPVMATEEDIRKAIAMYYGSQTKESESLDDIMDDGDMELETLSSDDEDKDADDHLAENAVVKLLNKIIIDAQAFDASDIHIEPSPGKGKVLVRFRRDGTLVKYHEVPTQYKNALISRIKILARLDISEKRRPQDGKIEFKKPNGGRLELRIAILPTVNGQEDVVMRILAGGKPIPLDDLGVSDHNLVMLKKAITKPYGLFLVCGPTGSGKTTSLHSVLGYINTPERKIWTAEDPVEITQKGLRQMQVNAKIDLTFANAMRAFLRADPDVIMVGEMRDKETVSTGVEASLTGHLVFSTLHTNSAPESIVRLLDMGMDPFNFADALLGILAQRLAKRLCKDCKEAYTPSEEEMTRLVQEYCIEQVKCRQDEENVDAIYKKTLAAWVEKYTNDDQKFTLYKTTGCKTCDDSGYRGRIGIHELLIGTDAVKHNIFTRATVSDLVATGLKEGMRTLRQDGIEKVVQGHTDILAIRAVCAK</sequence>
<accession>A0A3B0ZH52</accession>
<dbReference type="SUPFAM" id="SSF160246">
    <property type="entry name" value="EspE N-terminal domain-like"/>
    <property type="match status" value="1"/>
</dbReference>